<dbReference type="STRING" id="888268.A0A1E5UPI2"/>
<keyword evidence="1" id="KW-0732">Signal</keyword>
<dbReference type="EMBL" id="LWDX02069132">
    <property type="protein sequence ID" value="OEL14735.1"/>
    <property type="molecule type" value="Genomic_DNA"/>
</dbReference>
<dbReference type="Pfam" id="PF04450">
    <property type="entry name" value="BSP"/>
    <property type="match status" value="1"/>
</dbReference>
<accession>A0A1E5UPI2</accession>
<comment type="caution">
    <text evidence="2">The sequence shown here is derived from an EMBL/GenBank/DDBJ whole genome shotgun (WGS) entry which is preliminary data.</text>
</comment>
<evidence type="ECO:0000256" key="1">
    <source>
        <dbReference type="SAM" id="SignalP"/>
    </source>
</evidence>
<reference evidence="2 3" key="1">
    <citation type="submission" date="2016-09" db="EMBL/GenBank/DDBJ databases">
        <title>The draft genome of Dichanthelium oligosanthes: A C3 panicoid grass species.</title>
        <authorList>
            <person name="Studer A.J."/>
            <person name="Schnable J.C."/>
            <person name="Brutnell T.P."/>
        </authorList>
    </citation>
    <scope>NUCLEOTIDE SEQUENCE [LARGE SCALE GENOMIC DNA]</scope>
    <source>
        <strain evidence="3">cv. Kellogg 1175</strain>
        <tissue evidence="2">Leaf</tissue>
    </source>
</reference>
<proteinExistence type="predicted"/>
<organism evidence="2 3">
    <name type="scientific">Dichanthelium oligosanthes</name>
    <dbReference type="NCBI Taxonomy" id="888268"/>
    <lineage>
        <taxon>Eukaryota</taxon>
        <taxon>Viridiplantae</taxon>
        <taxon>Streptophyta</taxon>
        <taxon>Embryophyta</taxon>
        <taxon>Tracheophyta</taxon>
        <taxon>Spermatophyta</taxon>
        <taxon>Magnoliopsida</taxon>
        <taxon>Liliopsida</taxon>
        <taxon>Poales</taxon>
        <taxon>Poaceae</taxon>
        <taxon>PACMAD clade</taxon>
        <taxon>Panicoideae</taxon>
        <taxon>Panicodae</taxon>
        <taxon>Paniceae</taxon>
        <taxon>Dichantheliinae</taxon>
        <taxon>Dichanthelium</taxon>
    </lineage>
</organism>
<evidence type="ECO:0000313" key="2">
    <source>
        <dbReference type="EMBL" id="OEL14735.1"/>
    </source>
</evidence>
<dbReference type="PANTHER" id="PTHR33321">
    <property type="match status" value="1"/>
</dbReference>
<dbReference type="PANTHER" id="PTHR33321:SF12">
    <property type="entry name" value="PLANT BASIC SECRETORY PROTEIN (BSP) FAMILY PROTEIN"/>
    <property type="match status" value="1"/>
</dbReference>
<keyword evidence="3" id="KW-1185">Reference proteome</keyword>
<feature type="chain" id="PRO_5009187212" description="Plant basic secretory protein (BSP) family protein" evidence="1">
    <location>
        <begin position="24"/>
        <end position="197"/>
    </location>
</feature>
<dbReference type="InterPro" id="IPR007541">
    <property type="entry name" value="Uncharacterised_BSP"/>
</dbReference>
<dbReference type="AlphaFoldDB" id="A0A1E5UPI2"/>
<gene>
    <name evidence="2" type="ORF">BAE44_0024240</name>
</gene>
<name>A0A1E5UPI2_9POAL</name>
<dbReference type="Proteomes" id="UP000095767">
    <property type="component" value="Unassembled WGS sequence"/>
</dbReference>
<evidence type="ECO:0008006" key="4">
    <source>
        <dbReference type="Google" id="ProtNLM"/>
    </source>
</evidence>
<dbReference type="OrthoDB" id="891726at2759"/>
<sequence length="197" mass="21614">MESRLPATVVSSILLLLSAKSGAVTFEVTNAAVPNTTGGERFNKDIGLDYAKALSDVSILIWNTFNQRNPTDRNPVDTVTLIVEDEDNGMVAFTSGSTIHLSAQYVGDYSDDVKTEVTGLLFHETTHVWQWDGQGQANPALVEGIADFIRLKAGWYAVEGGSRDRIRGMKVTARFLLTQNSDVSHRAPRVQNTDQRS</sequence>
<feature type="signal peptide" evidence="1">
    <location>
        <begin position="1"/>
        <end position="23"/>
    </location>
</feature>
<evidence type="ECO:0000313" key="3">
    <source>
        <dbReference type="Proteomes" id="UP000095767"/>
    </source>
</evidence>
<protein>
    <recommendedName>
        <fullName evidence="4">Plant basic secretory protein (BSP) family protein</fullName>
    </recommendedName>
</protein>